<name>A0A1F5S518_9BACT</name>
<dbReference type="AlphaFoldDB" id="A0A1F5S518"/>
<dbReference type="EMBL" id="MFFS01000052">
    <property type="protein sequence ID" value="OGF21777.1"/>
    <property type="molecule type" value="Genomic_DNA"/>
</dbReference>
<organism evidence="1 2">
    <name type="scientific">Candidatus Falkowbacteria bacterium RBG_13_39_14</name>
    <dbReference type="NCBI Taxonomy" id="1797985"/>
    <lineage>
        <taxon>Bacteria</taxon>
        <taxon>Candidatus Falkowiibacteriota</taxon>
    </lineage>
</organism>
<reference evidence="1 2" key="1">
    <citation type="journal article" date="2016" name="Nat. Commun.">
        <title>Thousands of microbial genomes shed light on interconnected biogeochemical processes in an aquifer system.</title>
        <authorList>
            <person name="Anantharaman K."/>
            <person name="Brown C.T."/>
            <person name="Hug L.A."/>
            <person name="Sharon I."/>
            <person name="Castelle C.J."/>
            <person name="Probst A.J."/>
            <person name="Thomas B.C."/>
            <person name="Singh A."/>
            <person name="Wilkins M.J."/>
            <person name="Karaoz U."/>
            <person name="Brodie E.L."/>
            <person name="Williams K.H."/>
            <person name="Hubbard S.S."/>
            <person name="Banfield J.F."/>
        </authorList>
    </citation>
    <scope>NUCLEOTIDE SEQUENCE [LARGE SCALE GENOMIC DNA]</scope>
</reference>
<gene>
    <name evidence="1" type="ORF">A2Y83_05330</name>
</gene>
<protein>
    <submittedName>
        <fullName evidence="1">Uncharacterized protein</fullName>
    </submittedName>
</protein>
<sequence length="108" mass="12232">MGVMGENFRQQLLEMEEGLRGEKSFSHHAIFGDKKAVLTIVKPMQPKKLQVQVFLCEPGRFQEVKRAELLISYKAKIHAVVKKNSKGFNVAVQAFHGSGKKEISMKFN</sequence>
<evidence type="ECO:0000313" key="1">
    <source>
        <dbReference type="EMBL" id="OGF21777.1"/>
    </source>
</evidence>
<dbReference type="Proteomes" id="UP000178323">
    <property type="component" value="Unassembled WGS sequence"/>
</dbReference>
<comment type="caution">
    <text evidence="1">The sequence shown here is derived from an EMBL/GenBank/DDBJ whole genome shotgun (WGS) entry which is preliminary data.</text>
</comment>
<accession>A0A1F5S518</accession>
<evidence type="ECO:0000313" key="2">
    <source>
        <dbReference type="Proteomes" id="UP000178323"/>
    </source>
</evidence>
<proteinExistence type="predicted"/>